<accession>A0A2Z6M5I6</accession>
<dbReference type="AlphaFoldDB" id="A0A2Z6M5I6"/>
<sequence>MLVGWEWLPDIIGLEVVPVILGSGYKDIKEDENDIGVAFKGKGEINMHCHMEET</sequence>
<organism evidence="1 2">
    <name type="scientific">Trifolium subterraneum</name>
    <name type="common">Subterranean clover</name>
    <dbReference type="NCBI Taxonomy" id="3900"/>
    <lineage>
        <taxon>Eukaryota</taxon>
        <taxon>Viridiplantae</taxon>
        <taxon>Streptophyta</taxon>
        <taxon>Embryophyta</taxon>
        <taxon>Tracheophyta</taxon>
        <taxon>Spermatophyta</taxon>
        <taxon>Magnoliopsida</taxon>
        <taxon>eudicotyledons</taxon>
        <taxon>Gunneridae</taxon>
        <taxon>Pentapetalae</taxon>
        <taxon>rosids</taxon>
        <taxon>fabids</taxon>
        <taxon>Fabales</taxon>
        <taxon>Fabaceae</taxon>
        <taxon>Papilionoideae</taxon>
        <taxon>50 kb inversion clade</taxon>
        <taxon>NPAAA clade</taxon>
        <taxon>Hologalegina</taxon>
        <taxon>IRL clade</taxon>
        <taxon>Trifolieae</taxon>
        <taxon>Trifolium</taxon>
    </lineage>
</organism>
<evidence type="ECO:0000313" key="2">
    <source>
        <dbReference type="Proteomes" id="UP000242715"/>
    </source>
</evidence>
<protein>
    <submittedName>
        <fullName evidence="1">Uncharacterized protein</fullName>
    </submittedName>
</protein>
<proteinExistence type="predicted"/>
<reference evidence="2" key="1">
    <citation type="journal article" date="2017" name="Front. Plant Sci.">
        <title>Climate Clever Clovers: New Paradigm to Reduce the Environmental Footprint of Ruminants by Breeding Low Methanogenic Forages Utilizing Haplotype Variation.</title>
        <authorList>
            <person name="Kaur P."/>
            <person name="Appels R."/>
            <person name="Bayer P.E."/>
            <person name="Keeble-Gagnere G."/>
            <person name="Wang J."/>
            <person name="Hirakawa H."/>
            <person name="Shirasawa K."/>
            <person name="Vercoe P."/>
            <person name="Stefanova K."/>
            <person name="Durmic Z."/>
            <person name="Nichols P."/>
            <person name="Revell C."/>
            <person name="Isobe S.N."/>
            <person name="Edwards D."/>
            <person name="Erskine W."/>
        </authorList>
    </citation>
    <scope>NUCLEOTIDE SEQUENCE [LARGE SCALE GENOMIC DNA]</scope>
    <source>
        <strain evidence="2">cv. Daliak</strain>
    </source>
</reference>
<keyword evidence="2" id="KW-1185">Reference proteome</keyword>
<dbReference type="EMBL" id="DF973211">
    <property type="protein sequence ID" value="GAU20303.1"/>
    <property type="molecule type" value="Genomic_DNA"/>
</dbReference>
<gene>
    <name evidence="1" type="ORF">TSUD_337840</name>
</gene>
<dbReference type="Proteomes" id="UP000242715">
    <property type="component" value="Unassembled WGS sequence"/>
</dbReference>
<name>A0A2Z6M5I6_TRISU</name>
<evidence type="ECO:0000313" key="1">
    <source>
        <dbReference type="EMBL" id="GAU20303.1"/>
    </source>
</evidence>